<evidence type="ECO:0000256" key="2">
    <source>
        <dbReference type="SAM" id="SignalP"/>
    </source>
</evidence>
<evidence type="ECO:0008006" key="5">
    <source>
        <dbReference type="Google" id="ProtNLM"/>
    </source>
</evidence>
<dbReference type="EMBL" id="OY882860">
    <property type="protein sequence ID" value="CAK6442669.1"/>
    <property type="molecule type" value="Genomic_DNA"/>
</dbReference>
<accession>A0ABN9ZWQ1</accession>
<evidence type="ECO:0000256" key="1">
    <source>
        <dbReference type="SAM" id="Phobius"/>
    </source>
</evidence>
<keyword evidence="4" id="KW-1185">Reference proteome</keyword>
<keyword evidence="1" id="KW-1133">Transmembrane helix</keyword>
<evidence type="ECO:0000313" key="3">
    <source>
        <dbReference type="EMBL" id="CAK6442669.1"/>
    </source>
</evidence>
<reference evidence="3" key="1">
    <citation type="submission" date="2023-12" db="EMBL/GenBank/DDBJ databases">
        <authorList>
            <person name="Brown T."/>
        </authorList>
    </citation>
    <scope>NUCLEOTIDE SEQUENCE</scope>
</reference>
<gene>
    <name evidence="3" type="ORF">MPIPNATIZW_LOCUS10975</name>
</gene>
<keyword evidence="2" id="KW-0732">Signal</keyword>
<feature type="chain" id="PRO_5045312639" description="Transmembrane protein" evidence="2">
    <location>
        <begin position="19"/>
        <end position="101"/>
    </location>
</feature>
<evidence type="ECO:0000313" key="4">
    <source>
        <dbReference type="Proteomes" id="UP001314169"/>
    </source>
</evidence>
<organism evidence="3 4">
    <name type="scientific">Pipistrellus nathusii</name>
    <name type="common">Nathusius' pipistrelle</name>
    <dbReference type="NCBI Taxonomy" id="59473"/>
    <lineage>
        <taxon>Eukaryota</taxon>
        <taxon>Metazoa</taxon>
        <taxon>Chordata</taxon>
        <taxon>Craniata</taxon>
        <taxon>Vertebrata</taxon>
        <taxon>Euteleostomi</taxon>
        <taxon>Mammalia</taxon>
        <taxon>Eutheria</taxon>
        <taxon>Laurasiatheria</taxon>
        <taxon>Chiroptera</taxon>
        <taxon>Yangochiroptera</taxon>
        <taxon>Vespertilionidae</taxon>
        <taxon>Pipistrellus</taxon>
    </lineage>
</organism>
<feature type="transmembrane region" description="Helical" evidence="1">
    <location>
        <begin position="83"/>
        <end position="99"/>
    </location>
</feature>
<name>A0ABN9ZWQ1_PIPNA</name>
<keyword evidence="1" id="KW-0472">Membrane</keyword>
<dbReference type="Proteomes" id="UP001314169">
    <property type="component" value="Chromosome 3"/>
</dbReference>
<protein>
    <recommendedName>
        <fullName evidence="5">Transmembrane protein</fullName>
    </recommendedName>
</protein>
<sequence length="101" mass="12687">MWYVKKVRLFLIMKRFLCMFPLSPNPFLDEFYCKMFKIMKKTKTQNKMNPQKREDQVFFKNKINQRKIPLNLQQYFNWKKRSIFLWFVSIKGSFIYIYLSF</sequence>
<proteinExistence type="predicted"/>
<keyword evidence="1" id="KW-0812">Transmembrane</keyword>
<feature type="signal peptide" evidence="2">
    <location>
        <begin position="1"/>
        <end position="18"/>
    </location>
</feature>